<keyword evidence="3" id="KW-1185">Reference proteome</keyword>
<sequence>MFGKTLAAPLALVMALALALPAPAAQGSAQMGGERAIPLPDPAKITEGGSWDEVDRTFSAGTLNEALAALSGVQAVELGDFESLSDFYAAGGGELGTTIWFSTKENRFAYTYSFYGGLLGVSAEGGYEQYYGMSTSVAAAKEKLRRLAQGTPPTLPDLGGVDLWLINDQEKTAAWCDGQASDALEDLCRGMDDFAAPKLQPRAKGVSAIELKSRYKTRYELCQNGMRAGWWSICQPVRELYPAMEVSFPKAKWDAFLTEADRQYARCEKAPLWLAMINPAKIAGARVYDETGRQLFSSSDPGSIEPRLSGIRVKPGSYEKTEDTATLRGSKKIEVDFTGGVRYRLLFNDAVLMLFSSDLGYGARYLLTEEGARKLGDILEGGFPYNPPTGG</sequence>
<dbReference type="AlphaFoldDB" id="A0A9X8UHX2"/>
<protein>
    <submittedName>
        <fullName evidence="2">Uncharacterized protein</fullName>
    </submittedName>
</protein>
<comment type="caution">
    <text evidence="2">The sequence shown here is derived from an EMBL/GenBank/DDBJ whole genome shotgun (WGS) entry which is preliminary data.</text>
</comment>
<gene>
    <name evidence="2" type="ORF">EDD78_109123</name>
</gene>
<organism evidence="2 3">
    <name type="scientific">Harryflintia acetispora</name>
    <dbReference type="NCBI Taxonomy" id="1849041"/>
    <lineage>
        <taxon>Bacteria</taxon>
        <taxon>Bacillati</taxon>
        <taxon>Bacillota</taxon>
        <taxon>Clostridia</taxon>
        <taxon>Eubacteriales</taxon>
        <taxon>Oscillospiraceae</taxon>
        <taxon>Harryflintia</taxon>
    </lineage>
</organism>
<dbReference type="EMBL" id="SLUK01000009">
    <property type="protein sequence ID" value="TCL42652.1"/>
    <property type="molecule type" value="Genomic_DNA"/>
</dbReference>
<dbReference type="Proteomes" id="UP000294682">
    <property type="component" value="Unassembled WGS sequence"/>
</dbReference>
<keyword evidence="1" id="KW-0732">Signal</keyword>
<name>A0A9X8UHX2_9FIRM</name>
<evidence type="ECO:0000313" key="3">
    <source>
        <dbReference type="Proteomes" id="UP000294682"/>
    </source>
</evidence>
<dbReference type="RefSeq" id="WP_132084928.1">
    <property type="nucleotide sequence ID" value="NZ_SLUK01000009.1"/>
</dbReference>
<evidence type="ECO:0000256" key="1">
    <source>
        <dbReference type="SAM" id="SignalP"/>
    </source>
</evidence>
<proteinExistence type="predicted"/>
<evidence type="ECO:0000313" key="2">
    <source>
        <dbReference type="EMBL" id="TCL42652.1"/>
    </source>
</evidence>
<reference evidence="2 3" key="1">
    <citation type="submission" date="2019-03" db="EMBL/GenBank/DDBJ databases">
        <title>Genomic Encyclopedia of Type Strains, Phase IV (KMG-IV): sequencing the most valuable type-strain genomes for metagenomic binning, comparative biology and taxonomic classification.</title>
        <authorList>
            <person name="Goeker M."/>
        </authorList>
    </citation>
    <scope>NUCLEOTIDE SEQUENCE [LARGE SCALE GENOMIC DNA]</scope>
    <source>
        <strain evidence="2 3">DSM 100433</strain>
    </source>
</reference>
<feature type="chain" id="PRO_5040824450" evidence="1">
    <location>
        <begin position="25"/>
        <end position="391"/>
    </location>
</feature>
<accession>A0A9X8UHX2</accession>
<feature type="signal peptide" evidence="1">
    <location>
        <begin position="1"/>
        <end position="24"/>
    </location>
</feature>